<evidence type="ECO:0000256" key="10">
    <source>
        <dbReference type="SAM" id="Phobius"/>
    </source>
</evidence>
<feature type="transmembrane region" description="Helical" evidence="10">
    <location>
        <begin position="162"/>
        <end position="183"/>
    </location>
</feature>
<evidence type="ECO:0000256" key="9">
    <source>
        <dbReference type="ARBA" id="ARBA00031636"/>
    </source>
</evidence>
<feature type="transmembrane region" description="Helical" evidence="10">
    <location>
        <begin position="85"/>
        <end position="111"/>
    </location>
</feature>
<accession>A0A4R2KQ38</accession>
<protein>
    <recommendedName>
        <fullName evidence="4">Probable multidrug resistance protein NorM</fullName>
    </recommendedName>
    <alternativeName>
        <fullName evidence="9">Multidrug-efflux transporter</fullName>
    </alternativeName>
</protein>
<comment type="caution">
    <text evidence="11">The sequence shown here is derived from an EMBL/GenBank/DDBJ whole genome shotgun (WGS) entry which is preliminary data.</text>
</comment>
<comment type="function">
    <text evidence="1">Multidrug efflux pump.</text>
</comment>
<keyword evidence="6 10" id="KW-0812">Transmembrane</keyword>
<evidence type="ECO:0000256" key="6">
    <source>
        <dbReference type="ARBA" id="ARBA00022692"/>
    </source>
</evidence>
<dbReference type="Pfam" id="PF01554">
    <property type="entry name" value="MatE"/>
    <property type="match status" value="2"/>
</dbReference>
<feature type="transmembrane region" description="Helical" evidence="10">
    <location>
        <begin position="381"/>
        <end position="400"/>
    </location>
</feature>
<dbReference type="NCBIfam" id="TIGR00797">
    <property type="entry name" value="matE"/>
    <property type="match status" value="1"/>
</dbReference>
<organism evidence="11 12">
    <name type="scientific">Marinisporobacter balticus</name>
    <dbReference type="NCBI Taxonomy" id="2018667"/>
    <lineage>
        <taxon>Bacteria</taxon>
        <taxon>Bacillati</taxon>
        <taxon>Bacillota</taxon>
        <taxon>Clostridia</taxon>
        <taxon>Peptostreptococcales</taxon>
        <taxon>Thermotaleaceae</taxon>
        <taxon>Marinisporobacter</taxon>
    </lineage>
</organism>
<dbReference type="AlphaFoldDB" id="A0A4R2KQ38"/>
<proteinExistence type="inferred from homology"/>
<keyword evidence="8 10" id="KW-0472">Membrane</keyword>
<feature type="transmembrane region" description="Helical" evidence="10">
    <location>
        <begin position="350"/>
        <end position="369"/>
    </location>
</feature>
<dbReference type="RefSeq" id="WP_165916451.1">
    <property type="nucleotide sequence ID" value="NZ_SLWV01000041.1"/>
</dbReference>
<keyword evidence="12" id="KW-1185">Reference proteome</keyword>
<evidence type="ECO:0000256" key="3">
    <source>
        <dbReference type="ARBA" id="ARBA00010199"/>
    </source>
</evidence>
<dbReference type="GO" id="GO:0005886">
    <property type="term" value="C:plasma membrane"/>
    <property type="evidence" value="ECO:0007669"/>
    <property type="project" value="TreeGrafter"/>
</dbReference>
<evidence type="ECO:0000256" key="7">
    <source>
        <dbReference type="ARBA" id="ARBA00022989"/>
    </source>
</evidence>
<dbReference type="InterPro" id="IPR002528">
    <property type="entry name" value="MATE_fam"/>
</dbReference>
<feature type="transmembrane region" description="Helical" evidence="10">
    <location>
        <begin position="315"/>
        <end position="338"/>
    </location>
</feature>
<gene>
    <name evidence="11" type="ORF">EV214_1414</name>
</gene>
<comment type="subcellular location">
    <subcellularLocation>
        <location evidence="2">Membrane</location>
        <topology evidence="2">Multi-pass membrane protein</topology>
    </subcellularLocation>
</comment>
<evidence type="ECO:0000256" key="5">
    <source>
        <dbReference type="ARBA" id="ARBA00022448"/>
    </source>
</evidence>
<feature type="transmembrane region" description="Helical" evidence="10">
    <location>
        <begin position="406"/>
        <end position="427"/>
    </location>
</feature>
<sequence>MKLKSQFVKEYMKVTIPFMFSTLTQPLLSATDTAVIGHLGSIEDIVGITLGSTLINTICWIFGFLRVCTTADSSRAKHSQNKEDVFRAIIMPAFLAFCCGVFILLMNNIILNTYILWINPQTVITERLTDYYRIIVLGIPFVFINYVILGWLMGQRRIRQSLIIQVFGNLLNIILDFIFVMNLNSGVKGVAVATLISQCTSLIIGVLTLKNDIPKFKQYANTFLDKNTLFRYLSMSRDLMFRTICLLIHNNLFVCFSSSFGKDILAANSLIIQCNLLISYLFEGIANGSSTFSGTSYTDDSGKSLKEIIRITTKAYLVIAFISVSALQLVGFRLWTVFTDYQPIYEICISYQWVVLIFPLISGIGLSYYGIFSGLGKTKEIALTTFLGLLGFIICSYVMIQSSGNTGLWIASLLFYAIRSIGLLIYIPKLYLHLKISVNKP</sequence>
<comment type="similarity">
    <text evidence="3">Belongs to the multi antimicrobial extrusion (MATE) (TC 2.A.66.1) family.</text>
</comment>
<evidence type="ECO:0000256" key="8">
    <source>
        <dbReference type="ARBA" id="ARBA00023136"/>
    </source>
</evidence>
<feature type="transmembrane region" description="Helical" evidence="10">
    <location>
        <begin position="131"/>
        <end position="153"/>
    </location>
</feature>
<dbReference type="PANTHER" id="PTHR43298:SF2">
    <property type="entry name" value="FMN_FAD EXPORTER YEEO-RELATED"/>
    <property type="match status" value="1"/>
</dbReference>
<feature type="transmembrane region" description="Helical" evidence="10">
    <location>
        <begin position="189"/>
        <end position="209"/>
    </location>
</feature>
<dbReference type="GO" id="GO:0042910">
    <property type="term" value="F:xenobiotic transmembrane transporter activity"/>
    <property type="evidence" value="ECO:0007669"/>
    <property type="project" value="InterPro"/>
</dbReference>
<evidence type="ECO:0000256" key="1">
    <source>
        <dbReference type="ARBA" id="ARBA00003408"/>
    </source>
</evidence>
<feature type="transmembrane region" description="Helical" evidence="10">
    <location>
        <begin position="45"/>
        <end position="65"/>
    </location>
</feature>
<evidence type="ECO:0000313" key="11">
    <source>
        <dbReference type="EMBL" id="TCO68725.1"/>
    </source>
</evidence>
<dbReference type="InterPro" id="IPR044644">
    <property type="entry name" value="DinF-like"/>
</dbReference>
<dbReference type="Proteomes" id="UP000294919">
    <property type="component" value="Unassembled WGS sequence"/>
</dbReference>
<evidence type="ECO:0000256" key="2">
    <source>
        <dbReference type="ARBA" id="ARBA00004141"/>
    </source>
</evidence>
<evidence type="ECO:0000313" key="12">
    <source>
        <dbReference type="Proteomes" id="UP000294919"/>
    </source>
</evidence>
<keyword evidence="7 10" id="KW-1133">Transmembrane helix</keyword>
<reference evidence="11 12" key="1">
    <citation type="submission" date="2019-03" db="EMBL/GenBank/DDBJ databases">
        <title>Genomic Encyclopedia of Type Strains, Phase IV (KMG-IV): sequencing the most valuable type-strain genomes for metagenomic binning, comparative biology and taxonomic classification.</title>
        <authorList>
            <person name="Goeker M."/>
        </authorList>
    </citation>
    <scope>NUCLEOTIDE SEQUENCE [LARGE SCALE GENOMIC DNA]</scope>
    <source>
        <strain evidence="11 12">DSM 102940</strain>
    </source>
</reference>
<dbReference type="PANTHER" id="PTHR43298">
    <property type="entry name" value="MULTIDRUG RESISTANCE PROTEIN NORM-RELATED"/>
    <property type="match status" value="1"/>
</dbReference>
<keyword evidence="5" id="KW-0813">Transport</keyword>
<dbReference type="InterPro" id="IPR050222">
    <property type="entry name" value="MATE_MdtK"/>
</dbReference>
<dbReference type="EMBL" id="SLWV01000041">
    <property type="protein sequence ID" value="TCO68725.1"/>
    <property type="molecule type" value="Genomic_DNA"/>
</dbReference>
<dbReference type="GO" id="GO:0015297">
    <property type="term" value="F:antiporter activity"/>
    <property type="evidence" value="ECO:0007669"/>
    <property type="project" value="InterPro"/>
</dbReference>
<dbReference type="CDD" id="cd13136">
    <property type="entry name" value="MATE_DinF_like"/>
    <property type="match status" value="1"/>
</dbReference>
<evidence type="ECO:0000256" key="4">
    <source>
        <dbReference type="ARBA" id="ARBA00020268"/>
    </source>
</evidence>
<name>A0A4R2KQ38_9FIRM</name>